<gene>
    <name evidence="1" type="ORF">SAMN02745216_04933</name>
</gene>
<protein>
    <recommendedName>
        <fullName evidence="3">SCP-2 sterol transfer family protein</fullName>
    </recommendedName>
</protein>
<sequence length="150" mass="16344">MDVIKDLGLSCALLGVYAAAKAASYLPPVSRRLEEKDFSMVFKAGSRKIVRYYTVYNGKLSSGRTDIPDPDLSISWASSSCLLKTSMAVIRGDRTAPLQEILNGNLAVEGDIGRIYQFGKALYTISEKIPAEAMLGAFSKIRMKLSREGA</sequence>
<evidence type="ECO:0008006" key="3">
    <source>
        <dbReference type="Google" id="ProtNLM"/>
    </source>
</evidence>
<name>A0A1M6ZA48_9BACT</name>
<keyword evidence="2" id="KW-1185">Reference proteome</keyword>
<dbReference type="EMBL" id="FQZU01000056">
    <property type="protein sequence ID" value="SHL27366.1"/>
    <property type="molecule type" value="Genomic_DNA"/>
</dbReference>
<evidence type="ECO:0000313" key="1">
    <source>
        <dbReference type="EMBL" id="SHL27366.1"/>
    </source>
</evidence>
<dbReference type="Proteomes" id="UP000183994">
    <property type="component" value="Unassembled WGS sequence"/>
</dbReference>
<dbReference type="STRING" id="1121393.SAMN02745216_04933"/>
<dbReference type="OrthoDB" id="9879946at2"/>
<reference evidence="2" key="1">
    <citation type="submission" date="2016-11" db="EMBL/GenBank/DDBJ databases">
        <authorList>
            <person name="Varghese N."/>
            <person name="Submissions S."/>
        </authorList>
    </citation>
    <scope>NUCLEOTIDE SEQUENCE [LARGE SCALE GENOMIC DNA]</scope>
    <source>
        <strain evidence="2">DSM 16219</strain>
    </source>
</reference>
<organism evidence="1 2">
    <name type="scientific">Desulfatibacillum alkenivorans DSM 16219</name>
    <dbReference type="NCBI Taxonomy" id="1121393"/>
    <lineage>
        <taxon>Bacteria</taxon>
        <taxon>Pseudomonadati</taxon>
        <taxon>Thermodesulfobacteriota</taxon>
        <taxon>Desulfobacteria</taxon>
        <taxon>Desulfobacterales</taxon>
        <taxon>Desulfatibacillaceae</taxon>
        <taxon>Desulfatibacillum</taxon>
    </lineage>
</organism>
<dbReference type="AlphaFoldDB" id="A0A1M6ZA48"/>
<dbReference type="RefSeq" id="WP_073478912.1">
    <property type="nucleotide sequence ID" value="NZ_FQZU01000056.1"/>
</dbReference>
<proteinExistence type="predicted"/>
<evidence type="ECO:0000313" key="2">
    <source>
        <dbReference type="Proteomes" id="UP000183994"/>
    </source>
</evidence>
<accession>A0A1M6ZA48</accession>